<dbReference type="EMBL" id="JAUSTN010000015">
    <property type="protein sequence ID" value="MDQ0275695.1"/>
    <property type="molecule type" value="Genomic_DNA"/>
</dbReference>
<protein>
    <submittedName>
        <fullName evidence="1">Uncharacterized protein</fullName>
    </submittedName>
</protein>
<accession>A0ABU0AWP6</accession>
<evidence type="ECO:0000313" key="2">
    <source>
        <dbReference type="Proteomes" id="UP001236559"/>
    </source>
</evidence>
<organism evidence="1 2">
    <name type="scientific">Peptoniphilus koenoeneniae</name>
    <dbReference type="NCBI Taxonomy" id="507751"/>
    <lineage>
        <taxon>Bacteria</taxon>
        <taxon>Bacillati</taxon>
        <taxon>Bacillota</taxon>
        <taxon>Tissierellia</taxon>
        <taxon>Tissierellales</taxon>
        <taxon>Peptoniphilaceae</taxon>
        <taxon>Peptoniphilus</taxon>
    </lineage>
</organism>
<name>A0ABU0AWP6_9FIRM</name>
<dbReference type="RefSeq" id="WP_023055008.1">
    <property type="nucleotide sequence ID" value="NZ_JAUSTN010000015.1"/>
</dbReference>
<dbReference type="Proteomes" id="UP001236559">
    <property type="component" value="Unassembled WGS sequence"/>
</dbReference>
<gene>
    <name evidence="1" type="ORF">J2S72_001733</name>
</gene>
<proteinExistence type="predicted"/>
<keyword evidence="2" id="KW-1185">Reference proteome</keyword>
<sequence>MVSLYYCHKARQIVRNADNRAGKGEWKKRMPSCNEMDRGSKFALT</sequence>
<evidence type="ECO:0000313" key="1">
    <source>
        <dbReference type="EMBL" id="MDQ0275695.1"/>
    </source>
</evidence>
<reference evidence="1 2" key="1">
    <citation type="submission" date="2023-07" db="EMBL/GenBank/DDBJ databases">
        <title>Genomic Encyclopedia of Type Strains, Phase IV (KMG-IV): sequencing the most valuable type-strain genomes for metagenomic binning, comparative biology and taxonomic classification.</title>
        <authorList>
            <person name="Goeker M."/>
        </authorList>
    </citation>
    <scope>NUCLEOTIDE SEQUENCE [LARGE SCALE GENOMIC DNA]</scope>
    <source>
        <strain evidence="1 2">DSM 22616</strain>
    </source>
</reference>
<comment type="caution">
    <text evidence="1">The sequence shown here is derived from an EMBL/GenBank/DDBJ whole genome shotgun (WGS) entry which is preliminary data.</text>
</comment>